<evidence type="ECO:0000313" key="2">
    <source>
        <dbReference type="Proteomes" id="UP000499080"/>
    </source>
</evidence>
<reference evidence="1 2" key="1">
    <citation type="journal article" date="2019" name="Sci. Rep.">
        <title>Orb-weaving spider Araneus ventricosus genome elucidates the spidroin gene catalogue.</title>
        <authorList>
            <person name="Kono N."/>
            <person name="Nakamura H."/>
            <person name="Ohtoshi R."/>
            <person name="Moran D.A.P."/>
            <person name="Shinohara A."/>
            <person name="Yoshida Y."/>
            <person name="Fujiwara M."/>
            <person name="Mori M."/>
            <person name="Tomita M."/>
            <person name="Arakawa K."/>
        </authorList>
    </citation>
    <scope>NUCLEOTIDE SEQUENCE [LARGE SCALE GENOMIC DNA]</scope>
</reference>
<organism evidence="1 2">
    <name type="scientific">Araneus ventricosus</name>
    <name type="common">Orbweaver spider</name>
    <name type="synonym">Epeira ventricosa</name>
    <dbReference type="NCBI Taxonomy" id="182803"/>
    <lineage>
        <taxon>Eukaryota</taxon>
        <taxon>Metazoa</taxon>
        <taxon>Ecdysozoa</taxon>
        <taxon>Arthropoda</taxon>
        <taxon>Chelicerata</taxon>
        <taxon>Arachnida</taxon>
        <taxon>Araneae</taxon>
        <taxon>Araneomorphae</taxon>
        <taxon>Entelegynae</taxon>
        <taxon>Araneoidea</taxon>
        <taxon>Araneidae</taxon>
        <taxon>Araneus</taxon>
    </lineage>
</organism>
<dbReference type="EMBL" id="BGPR01093181">
    <property type="protein sequence ID" value="GBM29983.1"/>
    <property type="molecule type" value="Genomic_DNA"/>
</dbReference>
<dbReference type="Proteomes" id="UP000499080">
    <property type="component" value="Unassembled WGS sequence"/>
</dbReference>
<protein>
    <submittedName>
        <fullName evidence="1">Uncharacterized protein</fullName>
    </submittedName>
</protein>
<accession>A0A4Y2EL39</accession>
<sequence>MTYVSITGNLDMLTTRLELEDYFGTVCVILAWSDTKDEQEPAPTSPNFHNILAEGSLTLGVRFNKMDLWVESDFEPGILLPRTLPPDYRVPADIIQCSFQGTGK</sequence>
<keyword evidence="2" id="KW-1185">Reference proteome</keyword>
<name>A0A4Y2EL39_ARAVE</name>
<gene>
    <name evidence="1" type="ORF">AVEN_110603_1</name>
</gene>
<evidence type="ECO:0000313" key="1">
    <source>
        <dbReference type="EMBL" id="GBM29983.1"/>
    </source>
</evidence>
<dbReference type="AlphaFoldDB" id="A0A4Y2EL39"/>
<proteinExistence type="predicted"/>
<comment type="caution">
    <text evidence="1">The sequence shown here is derived from an EMBL/GenBank/DDBJ whole genome shotgun (WGS) entry which is preliminary data.</text>
</comment>